<dbReference type="Proteomes" id="UP000693946">
    <property type="component" value="Unassembled WGS sequence"/>
</dbReference>
<evidence type="ECO:0000313" key="2">
    <source>
        <dbReference type="EMBL" id="KAG7457281.1"/>
    </source>
</evidence>
<dbReference type="PANTHER" id="PTHR11505">
    <property type="entry name" value="L1 TRANSPOSABLE ELEMENT-RELATED"/>
    <property type="match status" value="1"/>
</dbReference>
<reference evidence="2 3" key="1">
    <citation type="journal article" date="2021" name="Sci. Rep.">
        <title>Chromosome anchoring in Senegalese sole (Solea senegalensis) reveals sex-associated markers and genome rearrangements in flatfish.</title>
        <authorList>
            <person name="Guerrero-Cozar I."/>
            <person name="Gomez-Garrido J."/>
            <person name="Berbel C."/>
            <person name="Martinez-Blanch J.F."/>
            <person name="Alioto T."/>
            <person name="Claros M.G."/>
            <person name="Gagnaire P.A."/>
            <person name="Manchado M."/>
        </authorList>
    </citation>
    <scope>NUCLEOTIDE SEQUENCE [LARGE SCALE GENOMIC DNA]</scope>
    <source>
        <strain evidence="2">Sse05_10M</strain>
    </source>
</reference>
<keyword evidence="3" id="KW-1185">Reference proteome</keyword>
<organism evidence="2 3">
    <name type="scientific">Solea senegalensis</name>
    <name type="common">Senegalese sole</name>
    <dbReference type="NCBI Taxonomy" id="28829"/>
    <lineage>
        <taxon>Eukaryota</taxon>
        <taxon>Metazoa</taxon>
        <taxon>Chordata</taxon>
        <taxon>Craniata</taxon>
        <taxon>Vertebrata</taxon>
        <taxon>Euteleostomi</taxon>
        <taxon>Actinopterygii</taxon>
        <taxon>Neopterygii</taxon>
        <taxon>Teleostei</taxon>
        <taxon>Neoteleostei</taxon>
        <taxon>Acanthomorphata</taxon>
        <taxon>Carangaria</taxon>
        <taxon>Pleuronectiformes</taxon>
        <taxon>Pleuronectoidei</taxon>
        <taxon>Soleidae</taxon>
        <taxon>Solea</taxon>
    </lineage>
</organism>
<feature type="coiled-coil region" evidence="1">
    <location>
        <begin position="54"/>
        <end position="102"/>
    </location>
</feature>
<protein>
    <recommendedName>
        <fullName evidence="4">L1 transposable element RRM domain-containing protein</fullName>
    </recommendedName>
</protein>
<comment type="caution">
    <text evidence="2">The sequence shown here is derived from an EMBL/GenBank/DDBJ whole genome shotgun (WGS) entry which is preliminary data.</text>
</comment>
<accession>A0AAV6PD62</accession>
<evidence type="ECO:0000313" key="3">
    <source>
        <dbReference type="Proteomes" id="UP000693946"/>
    </source>
</evidence>
<dbReference type="EMBL" id="JAGKHQ010001383">
    <property type="protein sequence ID" value="KAG7457281.1"/>
    <property type="molecule type" value="Genomic_DNA"/>
</dbReference>
<dbReference type="AlphaFoldDB" id="A0AAV6PD62"/>
<evidence type="ECO:0000256" key="1">
    <source>
        <dbReference type="SAM" id="Coils"/>
    </source>
</evidence>
<keyword evidence="1" id="KW-0175">Coiled coil</keyword>
<sequence>MISMTLGYMTNYHQVDKSSLYSPDGVWKISKLSKSSACGDIKRHLRSHGANAMMQDQDEANEHEQQQANDIETKLSPLITRLDDVEKRVEHLEMTEKDWQANPPASKTDVRQIWDKLEDMENRLRRNNVRFVGFPEGREGGDAVKFLEELLPNLLDREGRREIEQAHRVASQRPTPGDRPRLILARFLRLSDWDAVLRAARNKGKLSWGNSTVMLFPDYPRATKMKRDKFRECKKKLHELGVSFRMLFPAKLRIETSEGEKAFDCPRKAKAFRDAMQ</sequence>
<dbReference type="InterPro" id="IPR004244">
    <property type="entry name" value="Transposase_22"/>
</dbReference>
<gene>
    <name evidence="2" type="ORF">JOB18_019123</name>
</gene>
<proteinExistence type="predicted"/>
<name>A0AAV6PD62_SOLSE</name>
<evidence type="ECO:0008006" key="4">
    <source>
        <dbReference type="Google" id="ProtNLM"/>
    </source>
</evidence>